<evidence type="ECO:0000313" key="1">
    <source>
        <dbReference type="EMBL" id="KAE9395735.1"/>
    </source>
</evidence>
<gene>
    <name evidence="1" type="ORF">BT96DRAFT_140347</name>
</gene>
<sequence length="78" mass="8442">MTVWSSLMYPSPCALYVPLTSPEGTPVSLVGGSQDTQPVGEARACRRCRIRSSIQLRFASSPPAADDLAMTDAERIRD</sequence>
<protein>
    <submittedName>
        <fullName evidence="1">Uncharacterized protein</fullName>
    </submittedName>
</protein>
<evidence type="ECO:0000313" key="2">
    <source>
        <dbReference type="Proteomes" id="UP000799118"/>
    </source>
</evidence>
<keyword evidence="2" id="KW-1185">Reference proteome</keyword>
<accession>A0A6A4HFC8</accession>
<dbReference type="Proteomes" id="UP000799118">
    <property type="component" value="Unassembled WGS sequence"/>
</dbReference>
<dbReference type="AlphaFoldDB" id="A0A6A4HFC8"/>
<reference evidence="1" key="1">
    <citation type="journal article" date="2019" name="Environ. Microbiol.">
        <title>Fungal ecological strategies reflected in gene transcription - a case study of two litter decomposers.</title>
        <authorList>
            <person name="Barbi F."/>
            <person name="Kohler A."/>
            <person name="Barry K."/>
            <person name="Baskaran P."/>
            <person name="Daum C."/>
            <person name="Fauchery L."/>
            <person name="Ihrmark K."/>
            <person name="Kuo A."/>
            <person name="LaButti K."/>
            <person name="Lipzen A."/>
            <person name="Morin E."/>
            <person name="Grigoriev I.V."/>
            <person name="Henrissat B."/>
            <person name="Lindahl B."/>
            <person name="Martin F."/>
        </authorList>
    </citation>
    <scope>NUCLEOTIDE SEQUENCE</scope>
    <source>
        <strain evidence="1">JB14</strain>
    </source>
</reference>
<organism evidence="1 2">
    <name type="scientific">Gymnopus androsaceus JB14</name>
    <dbReference type="NCBI Taxonomy" id="1447944"/>
    <lineage>
        <taxon>Eukaryota</taxon>
        <taxon>Fungi</taxon>
        <taxon>Dikarya</taxon>
        <taxon>Basidiomycota</taxon>
        <taxon>Agaricomycotina</taxon>
        <taxon>Agaricomycetes</taxon>
        <taxon>Agaricomycetidae</taxon>
        <taxon>Agaricales</taxon>
        <taxon>Marasmiineae</taxon>
        <taxon>Omphalotaceae</taxon>
        <taxon>Gymnopus</taxon>
    </lineage>
</organism>
<dbReference type="EMBL" id="ML769526">
    <property type="protein sequence ID" value="KAE9395735.1"/>
    <property type="molecule type" value="Genomic_DNA"/>
</dbReference>
<name>A0A6A4HFC8_9AGAR</name>
<proteinExistence type="predicted"/>